<reference evidence="2" key="1">
    <citation type="submission" date="2021-12" db="EMBL/GenBank/DDBJ databases">
        <authorList>
            <person name="Rodrigo-Torres L."/>
            <person name="Arahal R. D."/>
            <person name="Lucena T."/>
        </authorList>
    </citation>
    <scope>NUCLEOTIDE SEQUENCE</scope>
    <source>
        <strain evidence="2">CECT 8226</strain>
    </source>
</reference>
<dbReference type="EMBL" id="CAKLCM010000002">
    <property type="protein sequence ID" value="CAH0525961.1"/>
    <property type="molecule type" value="Genomic_DNA"/>
</dbReference>
<dbReference type="Proteomes" id="UP000838160">
    <property type="component" value="Unassembled WGS sequence"/>
</dbReference>
<accession>A0ABM8ZGZ4</accession>
<sequence>MSNDFFKRWSEKKQQADSYYKDSDHQDSNHQEAQQLSDAAVEIEFEVETQDTERDSDKQEWLAQQEPLTNGEDENTAEQASVATLLKDAKVDKALKKAALRSLFHQPEFNVVDGLNDYDHDYAAVKDLSVDVAQTLRDWVNQEAQQNEDVESLHQETEPLVAAQQGSDDPISLDDCEEKQPTELATEQTKQTEPNTVTNNLKNPKLTS</sequence>
<evidence type="ECO:0000313" key="2">
    <source>
        <dbReference type="EMBL" id="CAH0525961.1"/>
    </source>
</evidence>
<dbReference type="Pfam" id="PF11748">
    <property type="entry name" value="DUF3306"/>
    <property type="match status" value="1"/>
</dbReference>
<evidence type="ECO:0000256" key="1">
    <source>
        <dbReference type="SAM" id="MobiDB-lite"/>
    </source>
</evidence>
<protein>
    <recommendedName>
        <fullName evidence="4">DUF3306 domain-containing protein</fullName>
    </recommendedName>
</protein>
<dbReference type="RefSeq" id="WP_237484400.1">
    <property type="nucleotide sequence ID" value="NZ_CAKLCM010000002.1"/>
</dbReference>
<feature type="compositionally biased region" description="Basic and acidic residues" evidence="1">
    <location>
        <begin position="51"/>
        <end position="60"/>
    </location>
</feature>
<proteinExistence type="predicted"/>
<comment type="caution">
    <text evidence="2">The sequence shown here is derived from an EMBL/GenBank/DDBJ whole genome shotgun (WGS) entry which is preliminary data.</text>
</comment>
<organism evidence="2 3">
    <name type="scientific">Vibrio hippocampi</name>
    <dbReference type="NCBI Taxonomy" id="654686"/>
    <lineage>
        <taxon>Bacteria</taxon>
        <taxon>Pseudomonadati</taxon>
        <taxon>Pseudomonadota</taxon>
        <taxon>Gammaproteobacteria</taxon>
        <taxon>Vibrionales</taxon>
        <taxon>Vibrionaceae</taxon>
        <taxon>Vibrio</taxon>
    </lineage>
</organism>
<evidence type="ECO:0008006" key="4">
    <source>
        <dbReference type="Google" id="ProtNLM"/>
    </source>
</evidence>
<gene>
    <name evidence="2" type="ORF">VHP8226_01443</name>
</gene>
<feature type="compositionally biased region" description="Acidic residues" evidence="1">
    <location>
        <begin position="41"/>
        <end position="50"/>
    </location>
</feature>
<evidence type="ECO:0000313" key="3">
    <source>
        <dbReference type="Proteomes" id="UP000838160"/>
    </source>
</evidence>
<dbReference type="InterPro" id="IPR021735">
    <property type="entry name" value="DUF3306"/>
</dbReference>
<feature type="region of interest" description="Disordered" evidence="1">
    <location>
        <begin position="1"/>
        <end position="80"/>
    </location>
</feature>
<keyword evidence="3" id="KW-1185">Reference proteome</keyword>
<name>A0ABM8ZGZ4_9VIBR</name>
<feature type="compositionally biased region" description="Basic and acidic residues" evidence="1">
    <location>
        <begin position="1"/>
        <end position="30"/>
    </location>
</feature>
<feature type="region of interest" description="Disordered" evidence="1">
    <location>
        <begin position="143"/>
        <end position="208"/>
    </location>
</feature>
<feature type="compositionally biased region" description="Polar residues" evidence="1">
    <location>
        <begin position="183"/>
        <end position="208"/>
    </location>
</feature>